<keyword evidence="2" id="KW-1185">Reference proteome</keyword>
<organism evidence="1 2">
    <name type="scientific">Paenibacillus thalictri</name>
    <dbReference type="NCBI Taxonomy" id="2527873"/>
    <lineage>
        <taxon>Bacteria</taxon>
        <taxon>Bacillati</taxon>
        <taxon>Bacillota</taxon>
        <taxon>Bacilli</taxon>
        <taxon>Bacillales</taxon>
        <taxon>Paenibacillaceae</taxon>
        <taxon>Paenibacillus</taxon>
    </lineage>
</organism>
<dbReference type="AlphaFoldDB" id="A0A4Q9DZ58"/>
<reference evidence="1 2" key="1">
    <citation type="submission" date="2019-02" db="EMBL/GenBank/DDBJ databases">
        <title>Paenibacillus sp. nov., isolated from surface-sterilized tissue of Thalictrum simplex L.</title>
        <authorList>
            <person name="Tuo L."/>
        </authorList>
    </citation>
    <scope>NUCLEOTIDE SEQUENCE [LARGE SCALE GENOMIC DNA]</scope>
    <source>
        <strain evidence="1 2">N2SHLJ1</strain>
    </source>
</reference>
<gene>
    <name evidence="1" type="ORF">EYB31_01585</name>
</gene>
<protein>
    <submittedName>
        <fullName evidence="1">Uncharacterized protein</fullName>
    </submittedName>
</protein>
<accession>A0A4Q9DZ58</accession>
<evidence type="ECO:0000313" key="2">
    <source>
        <dbReference type="Proteomes" id="UP000293142"/>
    </source>
</evidence>
<dbReference type="EMBL" id="SIRE01000002">
    <property type="protein sequence ID" value="TBL81716.1"/>
    <property type="molecule type" value="Genomic_DNA"/>
</dbReference>
<sequence>MGVKFGREYADIIDEMTEAVVQIEDIYSFFEMPEQDWQEMNAEEQRECIRTMADDLFYGLGADPVMEIGSGMVSYDKSKHILKVAQDDKVISIIRLT</sequence>
<dbReference type="Proteomes" id="UP000293142">
    <property type="component" value="Unassembled WGS sequence"/>
</dbReference>
<evidence type="ECO:0000313" key="1">
    <source>
        <dbReference type="EMBL" id="TBL81716.1"/>
    </source>
</evidence>
<dbReference type="OrthoDB" id="2085824at2"/>
<name>A0A4Q9DZ58_9BACL</name>
<dbReference type="RefSeq" id="WP_131011503.1">
    <property type="nucleotide sequence ID" value="NZ_SIRE01000002.1"/>
</dbReference>
<comment type="caution">
    <text evidence="1">The sequence shown here is derived from an EMBL/GenBank/DDBJ whole genome shotgun (WGS) entry which is preliminary data.</text>
</comment>
<proteinExistence type="predicted"/>